<keyword evidence="6" id="KW-1185">Reference proteome</keyword>
<reference evidence="5" key="1">
    <citation type="submission" date="2023-03" db="EMBL/GenBank/DDBJ databases">
        <title>Massive genome expansion in bonnet fungi (Mycena s.s.) driven by repeated elements and novel gene families across ecological guilds.</title>
        <authorList>
            <consortium name="Lawrence Berkeley National Laboratory"/>
            <person name="Harder C.B."/>
            <person name="Miyauchi S."/>
            <person name="Viragh M."/>
            <person name="Kuo A."/>
            <person name="Thoen E."/>
            <person name="Andreopoulos B."/>
            <person name="Lu D."/>
            <person name="Skrede I."/>
            <person name="Drula E."/>
            <person name="Henrissat B."/>
            <person name="Morin E."/>
            <person name="Kohler A."/>
            <person name="Barry K."/>
            <person name="LaButti K."/>
            <person name="Morin E."/>
            <person name="Salamov A."/>
            <person name="Lipzen A."/>
            <person name="Mereny Z."/>
            <person name="Hegedus B."/>
            <person name="Baldrian P."/>
            <person name="Stursova M."/>
            <person name="Weitz H."/>
            <person name="Taylor A."/>
            <person name="Grigoriev I.V."/>
            <person name="Nagy L.G."/>
            <person name="Martin F."/>
            <person name="Kauserud H."/>
        </authorList>
    </citation>
    <scope>NUCLEOTIDE SEQUENCE</scope>
    <source>
        <strain evidence="5">CBHHK067</strain>
    </source>
</reference>
<dbReference type="PROSITE" id="PS50158">
    <property type="entry name" value="ZF_CCHC"/>
    <property type="match status" value="1"/>
</dbReference>
<dbReference type="Proteomes" id="UP001221757">
    <property type="component" value="Unassembled WGS sequence"/>
</dbReference>
<organism evidence="5 6">
    <name type="scientific">Mycena rosella</name>
    <name type="common">Pink bonnet</name>
    <name type="synonym">Agaricus rosellus</name>
    <dbReference type="NCBI Taxonomy" id="1033263"/>
    <lineage>
        <taxon>Eukaryota</taxon>
        <taxon>Fungi</taxon>
        <taxon>Dikarya</taxon>
        <taxon>Basidiomycota</taxon>
        <taxon>Agaricomycotina</taxon>
        <taxon>Agaricomycetes</taxon>
        <taxon>Agaricomycetidae</taxon>
        <taxon>Agaricales</taxon>
        <taxon>Marasmiineae</taxon>
        <taxon>Mycenaceae</taxon>
        <taxon>Mycena</taxon>
    </lineage>
</organism>
<evidence type="ECO:0000313" key="5">
    <source>
        <dbReference type="EMBL" id="KAJ7683405.1"/>
    </source>
</evidence>
<evidence type="ECO:0000256" key="1">
    <source>
        <dbReference type="ARBA" id="ARBA00022664"/>
    </source>
</evidence>
<dbReference type="SUPFAM" id="SSF50630">
    <property type="entry name" value="Acid proteases"/>
    <property type="match status" value="1"/>
</dbReference>
<dbReference type="SUPFAM" id="SSF57756">
    <property type="entry name" value="Retrovirus zinc finger-like domains"/>
    <property type="match status" value="1"/>
</dbReference>
<accession>A0AAD7GD13</accession>
<dbReference type="Gene3D" id="2.40.70.10">
    <property type="entry name" value="Acid Proteases"/>
    <property type="match status" value="1"/>
</dbReference>
<dbReference type="EMBL" id="JARKIE010000108">
    <property type="protein sequence ID" value="KAJ7683405.1"/>
    <property type="molecule type" value="Genomic_DNA"/>
</dbReference>
<dbReference type="AlphaFoldDB" id="A0AAD7GD13"/>
<sequence length="761" mass="86196">MANIGPNVPPATRPRSRIDMPPLHSRGAPKKFTGRSHDVTKFLAHCSKLFTQNNVFTDLEKVECMAEYCSRNVLHILEGMKNYSTPDWALLWTDMEHMFDADKDLQRHRPTDLRKLADKWRKVPIKSMSTWRKYLRQFTTIAGWLVHQTLIDETESARYLWHGIHSKLRHVLENRLLAKDPKRDMTIPFTQEEIIGVIDAKFKRGRFDADIDSDESDSDDSELESDSDNSDSDFSDSDDDLEYKRKRKSKVSKAKPVIKKKAKRTRDSTPGIITRPVTATPSILDSTGEVGDLVKRLSNMSLNDKDYNYLYYRATTLDPLVARCIRAPNLTIEVPLPPLPANNFRNNRYVAPPPNQFGPNPNANQPQLQPGDRSCWGCGEKGHGLWECPSMAEPISKGELKRGERGIEWKDGNLLRRFNQQGETLHHAYLRQRSERTSTEDPILPVFVQSTTTDDELSRIFSVTRSSDKIQRAGPYQVPEGNNRPNTRAHVKKSRVELEGIPDSVKATKKATEVRIKKEAIESASIPTQHPVDDIQHRVDFSREDTIMEDNEPIEQDPDQVLKAANQPPKLSKRTGPRQSAVSSVINPQDILNQVLNSKLDISTGQLLAISPILANALIEVLRLKNILSARKPDSIVAATFITRDRQRLIRLQVQINGKIVLAIVDTGSMLNVVSRAAWRAFMSHHSMDITKHINMGDANGGQAQLRGYLKDVSMIMGGVETTASFWVGDKVPFEVLLGRPWQRGNFVSIEERRDGTYLVF</sequence>
<protein>
    <recommendedName>
        <fullName evidence="4">CCHC-type domain-containing protein</fullName>
    </recommendedName>
</protein>
<proteinExistence type="predicted"/>
<keyword evidence="2" id="KW-0479">Metal-binding</keyword>
<dbReference type="GO" id="GO:0003676">
    <property type="term" value="F:nucleic acid binding"/>
    <property type="evidence" value="ECO:0007669"/>
    <property type="project" value="InterPro"/>
</dbReference>
<dbReference type="InterPro" id="IPR036875">
    <property type="entry name" value="Znf_CCHC_sf"/>
</dbReference>
<dbReference type="InterPro" id="IPR001878">
    <property type="entry name" value="Znf_CCHC"/>
</dbReference>
<name>A0AAD7GD13_MYCRO</name>
<feature type="region of interest" description="Disordered" evidence="3">
    <location>
        <begin position="1"/>
        <end position="32"/>
    </location>
</feature>
<feature type="region of interest" description="Disordered" evidence="3">
    <location>
        <begin position="210"/>
        <end position="276"/>
    </location>
</feature>
<feature type="compositionally biased region" description="Basic residues" evidence="3">
    <location>
        <begin position="244"/>
        <end position="264"/>
    </location>
</feature>
<evidence type="ECO:0000259" key="4">
    <source>
        <dbReference type="PROSITE" id="PS50158"/>
    </source>
</evidence>
<evidence type="ECO:0000256" key="2">
    <source>
        <dbReference type="PROSITE-ProRule" id="PRU00047"/>
    </source>
</evidence>
<keyword evidence="2" id="KW-0863">Zinc-finger</keyword>
<gene>
    <name evidence="5" type="ORF">B0H17DRAFT_1227433</name>
</gene>
<dbReference type="InterPro" id="IPR021109">
    <property type="entry name" value="Peptidase_aspartic_dom_sf"/>
</dbReference>
<dbReference type="GO" id="GO:0008270">
    <property type="term" value="F:zinc ion binding"/>
    <property type="evidence" value="ECO:0007669"/>
    <property type="project" value="UniProtKB-KW"/>
</dbReference>
<dbReference type="CDD" id="cd00303">
    <property type="entry name" value="retropepsin_like"/>
    <property type="match status" value="1"/>
</dbReference>
<keyword evidence="1" id="KW-0507">mRNA processing</keyword>
<feature type="non-terminal residue" evidence="5">
    <location>
        <position position="1"/>
    </location>
</feature>
<feature type="compositionally biased region" description="Acidic residues" evidence="3">
    <location>
        <begin position="210"/>
        <end position="241"/>
    </location>
</feature>
<feature type="domain" description="CCHC-type" evidence="4">
    <location>
        <begin position="375"/>
        <end position="390"/>
    </location>
</feature>
<evidence type="ECO:0000313" key="6">
    <source>
        <dbReference type="Proteomes" id="UP001221757"/>
    </source>
</evidence>
<feature type="region of interest" description="Disordered" evidence="3">
    <location>
        <begin position="468"/>
        <end position="493"/>
    </location>
</feature>
<keyword evidence="2" id="KW-0862">Zinc</keyword>
<dbReference type="GO" id="GO:0006397">
    <property type="term" value="P:mRNA processing"/>
    <property type="evidence" value="ECO:0007669"/>
    <property type="project" value="UniProtKB-KW"/>
</dbReference>
<comment type="caution">
    <text evidence="5">The sequence shown here is derived from an EMBL/GenBank/DDBJ whole genome shotgun (WGS) entry which is preliminary data.</text>
</comment>
<evidence type="ECO:0000256" key="3">
    <source>
        <dbReference type="SAM" id="MobiDB-lite"/>
    </source>
</evidence>